<dbReference type="EMBL" id="FOZP01000001">
    <property type="protein sequence ID" value="SFS35376.1"/>
    <property type="molecule type" value="Genomic_DNA"/>
</dbReference>
<dbReference type="GO" id="GO:0009103">
    <property type="term" value="P:lipopolysaccharide biosynthetic process"/>
    <property type="evidence" value="ECO:0007669"/>
    <property type="project" value="TreeGrafter"/>
</dbReference>
<evidence type="ECO:0000259" key="3">
    <source>
        <dbReference type="Pfam" id="PF00534"/>
    </source>
</evidence>
<keyword evidence="5" id="KW-1185">Reference proteome</keyword>
<dbReference type="SUPFAM" id="SSF53756">
    <property type="entry name" value="UDP-Glycosyltransferase/glycogen phosphorylase"/>
    <property type="match status" value="1"/>
</dbReference>
<feature type="domain" description="Glycosyl transferase family 1" evidence="3">
    <location>
        <begin position="318"/>
        <end position="482"/>
    </location>
</feature>
<reference evidence="5" key="1">
    <citation type="submission" date="2016-10" db="EMBL/GenBank/DDBJ databases">
        <authorList>
            <person name="Varghese N."/>
            <person name="Submissions S."/>
        </authorList>
    </citation>
    <scope>NUCLEOTIDE SEQUENCE [LARGE SCALE GENOMIC DNA]</scope>
    <source>
        <strain evidence="5">DSM 24450</strain>
    </source>
</reference>
<dbReference type="CDD" id="cd03801">
    <property type="entry name" value="GT4_PimA-like"/>
    <property type="match status" value="1"/>
</dbReference>
<dbReference type="Proteomes" id="UP000199312">
    <property type="component" value="Unassembled WGS sequence"/>
</dbReference>
<feature type="region of interest" description="Disordered" evidence="2">
    <location>
        <begin position="78"/>
        <end position="121"/>
    </location>
</feature>
<dbReference type="InterPro" id="IPR001296">
    <property type="entry name" value="Glyco_trans_1"/>
</dbReference>
<dbReference type="STRING" id="593133.SAMN04488006_0909"/>
<evidence type="ECO:0000256" key="2">
    <source>
        <dbReference type="SAM" id="MobiDB-lite"/>
    </source>
</evidence>
<name>A0A1I6P578_9FLAO</name>
<dbReference type="AlphaFoldDB" id="A0A1I6P578"/>
<organism evidence="4 5">
    <name type="scientific">Lutibacter maritimus</name>
    <dbReference type="NCBI Taxonomy" id="593133"/>
    <lineage>
        <taxon>Bacteria</taxon>
        <taxon>Pseudomonadati</taxon>
        <taxon>Bacteroidota</taxon>
        <taxon>Flavobacteriia</taxon>
        <taxon>Flavobacteriales</taxon>
        <taxon>Flavobacteriaceae</taxon>
        <taxon>Lutibacter</taxon>
    </lineage>
</organism>
<evidence type="ECO:0000313" key="5">
    <source>
        <dbReference type="Proteomes" id="UP000199312"/>
    </source>
</evidence>
<protein>
    <submittedName>
        <fullName evidence="4">Glycosyl transferases group 1</fullName>
    </submittedName>
</protein>
<dbReference type="Gene3D" id="3.40.50.2000">
    <property type="entry name" value="Glycogen Phosphorylase B"/>
    <property type="match status" value="1"/>
</dbReference>
<feature type="region of interest" description="Disordered" evidence="2">
    <location>
        <begin position="285"/>
        <end position="304"/>
    </location>
</feature>
<dbReference type="PANTHER" id="PTHR46401:SF2">
    <property type="entry name" value="GLYCOSYLTRANSFERASE WBBK-RELATED"/>
    <property type="match status" value="1"/>
</dbReference>
<accession>A0A1I6P578</accession>
<feature type="compositionally biased region" description="Basic and acidic residues" evidence="2">
    <location>
        <begin position="83"/>
        <end position="95"/>
    </location>
</feature>
<dbReference type="Pfam" id="PF00534">
    <property type="entry name" value="Glycos_transf_1"/>
    <property type="match status" value="1"/>
</dbReference>
<gene>
    <name evidence="4" type="ORF">SAMN04488006_0909</name>
</gene>
<dbReference type="PANTHER" id="PTHR46401">
    <property type="entry name" value="GLYCOSYLTRANSFERASE WBBK-RELATED"/>
    <property type="match status" value="1"/>
</dbReference>
<dbReference type="GO" id="GO:0016757">
    <property type="term" value="F:glycosyltransferase activity"/>
    <property type="evidence" value="ECO:0007669"/>
    <property type="project" value="InterPro"/>
</dbReference>
<evidence type="ECO:0000256" key="1">
    <source>
        <dbReference type="ARBA" id="ARBA00022679"/>
    </source>
</evidence>
<proteinExistence type="predicted"/>
<evidence type="ECO:0000313" key="4">
    <source>
        <dbReference type="EMBL" id="SFS35376.1"/>
    </source>
</evidence>
<sequence>MKFAIITHAEHKIHEQQIVAYEPYVKEMNLWLKHIDEVQIVAPVAKGKRSEIDSSYQLKRQIPNQVGNDEYVVQVSNQIQQDESERHPQLGDSKRHPQLGDSKRHPQLGDSKRHPQLDWGSQELENEYKIPDQVRNDGIKLIGIPSFDITSLNNSMNALLKIPKICYKIYQAMQWADHIHLRCPGNIGLLGCFVQILFPKKPKTVKYAGNWDRTSKQPRSYRLQKWILSNTFLTRNCKVLVYGEWPNQSKNIVPFFTASYSEKEIEAIEIRSVLGFKKQIPHQVRNDGYDGQESNEVQHVDSERHPQLDWGSQDLDFDKQIPHQVRNDGILKFIYVGGLTPGKQPLLSVQVIHKLKKNGYNVQLDMYGDGVEKAKITDYILDNSLEGIIILHGNTSKEIVKKAYQQAHFLVFISKSEGWPKVVAEAMFWGCVPMTSNVSCVPEMLGNGSRGTIVTANLDEIVNAVENYVNNDSLYAHHAQNGMDWSTLYTLEKFEDEIKKLL</sequence>
<keyword evidence="1 4" id="KW-0808">Transferase</keyword>